<dbReference type="InterPro" id="IPR037171">
    <property type="entry name" value="NagB/RpiA_transferase-like"/>
</dbReference>
<accession>A0AA41WYK5</accession>
<proteinExistence type="inferred from homology"/>
<keyword evidence="6" id="KW-0436">Ligase</keyword>
<dbReference type="EMBL" id="JANATA010000008">
    <property type="protein sequence ID" value="MCP3428475.1"/>
    <property type="molecule type" value="Genomic_DNA"/>
</dbReference>
<comment type="cofactor">
    <cofactor evidence="5">
        <name>Mg(2+)</name>
        <dbReference type="ChEBI" id="CHEBI:18420"/>
    </cofactor>
</comment>
<dbReference type="GO" id="GO:0035999">
    <property type="term" value="P:tetrahydrofolate interconversion"/>
    <property type="evidence" value="ECO:0007669"/>
    <property type="project" value="TreeGrafter"/>
</dbReference>
<protein>
    <recommendedName>
        <fullName evidence="5">5-formyltetrahydrofolate cyclo-ligase</fullName>
        <ecNumber evidence="5">6.3.3.2</ecNumber>
    </recommendedName>
</protein>
<sequence>MPTKGLRQHLRQVRRALSEDAQTNAAIALQERISALPQWSSAQTISSYLCFDGEISTHLIHLLAWQQNKAIVLPILDPKHSGHLVFHEYFADSHMQVNKFGIAEPLLEKNKQVTMAHIDVMLVPVVGFDQQANRMGMGGGFYDRTLANIYQNKDRPLLVGVAHDAQEVTQLTPAEWDIPMDYIVTDRKVISRK</sequence>
<reference evidence="6" key="1">
    <citation type="submission" date="2022-07" db="EMBL/GenBank/DDBJ databases">
        <title>Characterization of the Novel Bacterium Alteromonas immobilis LMIT006 and Alteromonas gregis LMIT007.</title>
        <authorList>
            <person name="Lin X."/>
        </authorList>
    </citation>
    <scope>NUCLEOTIDE SEQUENCE</scope>
    <source>
        <strain evidence="6">LMIT007</strain>
    </source>
</reference>
<dbReference type="EC" id="6.3.3.2" evidence="5"/>
<dbReference type="GO" id="GO:0030272">
    <property type="term" value="F:5-formyltetrahydrofolate cyclo-ligase activity"/>
    <property type="evidence" value="ECO:0007669"/>
    <property type="project" value="UniProtKB-EC"/>
</dbReference>
<feature type="binding site" evidence="4">
    <location>
        <begin position="134"/>
        <end position="142"/>
    </location>
    <ligand>
        <name>ATP</name>
        <dbReference type="ChEBI" id="CHEBI:30616"/>
    </ligand>
</feature>
<evidence type="ECO:0000256" key="1">
    <source>
        <dbReference type="ARBA" id="ARBA00010638"/>
    </source>
</evidence>
<dbReference type="PANTHER" id="PTHR23407:SF1">
    <property type="entry name" value="5-FORMYLTETRAHYDROFOLATE CYCLO-LIGASE"/>
    <property type="match status" value="1"/>
</dbReference>
<dbReference type="NCBIfam" id="TIGR02727">
    <property type="entry name" value="MTHFS_bact"/>
    <property type="match status" value="1"/>
</dbReference>
<dbReference type="Gene3D" id="3.40.50.10420">
    <property type="entry name" value="NagB/RpiA/CoA transferase-like"/>
    <property type="match status" value="1"/>
</dbReference>
<dbReference type="GO" id="GO:0009396">
    <property type="term" value="P:folic acid-containing compound biosynthetic process"/>
    <property type="evidence" value="ECO:0007669"/>
    <property type="project" value="TreeGrafter"/>
</dbReference>
<dbReference type="PIRSF" id="PIRSF006806">
    <property type="entry name" value="FTHF_cligase"/>
    <property type="match status" value="1"/>
</dbReference>
<dbReference type="InterPro" id="IPR024185">
    <property type="entry name" value="FTHF_cligase-like_sf"/>
</dbReference>
<dbReference type="GO" id="GO:0046872">
    <property type="term" value="F:metal ion binding"/>
    <property type="evidence" value="ECO:0007669"/>
    <property type="project" value="UniProtKB-KW"/>
</dbReference>
<keyword evidence="5" id="KW-0479">Metal-binding</keyword>
<evidence type="ECO:0000256" key="3">
    <source>
        <dbReference type="ARBA" id="ARBA00022840"/>
    </source>
</evidence>
<comment type="caution">
    <text evidence="6">The sequence shown here is derived from an EMBL/GenBank/DDBJ whole genome shotgun (WGS) entry which is preliminary data.</text>
</comment>
<evidence type="ECO:0000256" key="4">
    <source>
        <dbReference type="PIRSR" id="PIRSR006806-1"/>
    </source>
</evidence>
<dbReference type="InterPro" id="IPR002698">
    <property type="entry name" value="FTHF_cligase"/>
</dbReference>
<gene>
    <name evidence="6" type="ORF">NLF92_05895</name>
</gene>
<dbReference type="PANTHER" id="PTHR23407">
    <property type="entry name" value="ATPASE INHIBITOR/5-FORMYLTETRAHYDROFOLATE CYCLO-LIGASE"/>
    <property type="match status" value="1"/>
</dbReference>
<keyword evidence="2 4" id="KW-0547">Nucleotide-binding</keyword>
<evidence type="ECO:0000313" key="7">
    <source>
        <dbReference type="Proteomes" id="UP001165413"/>
    </source>
</evidence>
<dbReference type="GO" id="GO:0005524">
    <property type="term" value="F:ATP binding"/>
    <property type="evidence" value="ECO:0007669"/>
    <property type="project" value="UniProtKB-KW"/>
</dbReference>
<dbReference type="AlphaFoldDB" id="A0AA41WYK5"/>
<dbReference type="Pfam" id="PF01812">
    <property type="entry name" value="5-FTHF_cyc-lig"/>
    <property type="match status" value="1"/>
</dbReference>
<keyword evidence="3 4" id="KW-0067">ATP-binding</keyword>
<feature type="binding site" evidence="4">
    <location>
        <position position="49"/>
    </location>
    <ligand>
        <name>substrate</name>
    </ligand>
</feature>
<name>A0AA41WYK5_9ALTE</name>
<evidence type="ECO:0000256" key="5">
    <source>
        <dbReference type="RuleBase" id="RU361279"/>
    </source>
</evidence>
<organism evidence="6 7">
    <name type="scientific">Opacimonas viscosa</name>
    <dbReference type="NCBI Taxonomy" id="2961944"/>
    <lineage>
        <taxon>Bacteria</taxon>
        <taxon>Pseudomonadati</taxon>
        <taxon>Pseudomonadota</taxon>
        <taxon>Gammaproteobacteria</taxon>
        <taxon>Alteromonadales</taxon>
        <taxon>Alteromonadaceae</taxon>
        <taxon>Opacimonas</taxon>
    </lineage>
</organism>
<feature type="binding site" evidence="4">
    <location>
        <position position="54"/>
    </location>
    <ligand>
        <name>substrate</name>
    </ligand>
</feature>
<comment type="similarity">
    <text evidence="1 5">Belongs to the 5-formyltetrahydrofolate cyclo-ligase family.</text>
</comment>
<keyword evidence="7" id="KW-1185">Reference proteome</keyword>
<dbReference type="Proteomes" id="UP001165413">
    <property type="component" value="Unassembled WGS sequence"/>
</dbReference>
<dbReference type="RefSeq" id="WP_254099786.1">
    <property type="nucleotide sequence ID" value="NZ_JANATA010000008.1"/>
</dbReference>
<comment type="catalytic activity">
    <reaction evidence="5">
        <text>(6S)-5-formyl-5,6,7,8-tetrahydrofolate + ATP = (6R)-5,10-methenyltetrahydrofolate + ADP + phosphate</text>
        <dbReference type="Rhea" id="RHEA:10488"/>
        <dbReference type="ChEBI" id="CHEBI:30616"/>
        <dbReference type="ChEBI" id="CHEBI:43474"/>
        <dbReference type="ChEBI" id="CHEBI:57455"/>
        <dbReference type="ChEBI" id="CHEBI:57457"/>
        <dbReference type="ChEBI" id="CHEBI:456216"/>
        <dbReference type="EC" id="6.3.3.2"/>
    </reaction>
</comment>
<keyword evidence="5" id="KW-0460">Magnesium</keyword>
<dbReference type="SUPFAM" id="SSF100950">
    <property type="entry name" value="NagB/RpiA/CoA transferase-like"/>
    <property type="match status" value="1"/>
</dbReference>
<evidence type="ECO:0000256" key="2">
    <source>
        <dbReference type="ARBA" id="ARBA00022741"/>
    </source>
</evidence>
<evidence type="ECO:0000313" key="6">
    <source>
        <dbReference type="EMBL" id="MCP3428475.1"/>
    </source>
</evidence>